<gene>
    <name evidence="2" type="ORF">ILEXP_LOCUS26372</name>
</gene>
<evidence type="ECO:0000313" key="3">
    <source>
        <dbReference type="Proteomes" id="UP001642360"/>
    </source>
</evidence>
<proteinExistence type="predicted"/>
<reference evidence="2 3" key="1">
    <citation type="submission" date="2024-02" db="EMBL/GenBank/DDBJ databases">
        <authorList>
            <person name="Vignale AGUSTIN F."/>
            <person name="Sosa J E."/>
            <person name="Modenutti C."/>
        </authorList>
    </citation>
    <scope>NUCLEOTIDE SEQUENCE [LARGE SCALE GENOMIC DNA]</scope>
</reference>
<organism evidence="2 3">
    <name type="scientific">Ilex paraguariensis</name>
    <name type="common">yerba mate</name>
    <dbReference type="NCBI Taxonomy" id="185542"/>
    <lineage>
        <taxon>Eukaryota</taxon>
        <taxon>Viridiplantae</taxon>
        <taxon>Streptophyta</taxon>
        <taxon>Embryophyta</taxon>
        <taxon>Tracheophyta</taxon>
        <taxon>Spermatophyta</taxon>
        <taxon>Magnoliopsida</taxon>
        <taxon>eudicotyledons</taxon>
        <taxon>Gunneridae</taxon>
        <taxon>Pentapetalae</taxon>
        <taxon>asterids</taxon>
        <taxon>campanulids</taxon>
        <taxon>Aquifoliales</taxon>
        <taxon>Aquifoliaceae</taxon>
        <taxon>Ilex</taxon>
    </lineage>
</organism>
<keyword evidence="3" id="KW-1185">Reference proteome</keyword>
<name>A0ABC8SKU7_9AQUA</name>
<dbReference type="EMBL" id="CAUOFW020003059">
    <property type="protein sequence ID" value="CAK9157804.1"/>
    <property type="molecule type" value="Genomic_DNA"/>
</dbReference>
<sequence length="81" mass="8299">MAMRELVTGGTACAVPGTSSSSNPLSALANAFIGSSSKTQEKLQEIPAATTSSDNNFHMGTEEPLAVLPGSELDHLLQPNA</sequence>
<feature type="region of interest" description="Disordered" evidence="1">
    <location>
        <begin position="1"/>
        <end position="22"/>
    </location>
</feature>
<feature type="region of interest" description="Disordered" evidence="1">
    <location>
        <begin position="39"/>
        <end position="81"/>
    </location>
</feature>
<dbReference type="Proteomes" id="UP001642360">
    <property type="component" value="Unassembled WGS sequence"/>
</dbReference>
<evidence type="ECO:0000256" key="1">
    <source>
        <dbReference type="SAM" id="MobiDB-lite"/>
    </source>
</evidence>
<dbReference type="AlphaFoldDB" id="A0ABC8SKU7"/>
<comment type="caution">
    <text evidence="2">The sequence shown here is derived from an EMBL/GenBank/DDBJ whole genome shotgun (WGS) entry which is preliminary data.</text>
</comment>
<feature type="compositionally biased region" description="Polar residues" evidence="1">
    <location>
        <begin position="49"/>
        <end position="58"/>
    </location>
</feature>
<evidence type="ECO:0000313" key="2">
    <source>
        <dbReference type="EMBL" id="CAK9157804.1"/>
    </source>
</evidence>
<protein>
    <submittedName>
        <fullName evidence="2">Uncharacterized protein</fullName>
    </submittedName>
</protein>
<accession>A0ABC8SKU7</accession>